<feature type="compositionally biased region" description="Basic and acidic residues" evidence="1">
    <location>
        <begin position="212"/>
        <end position="229"/>
    </location>
</feature>
<name>A0A5N5QQ99_9AGAM</name>
<dbReference type="PANTHER" id="PTHR28122">
    <property type="entry name" value="E3 UBIQUITIN-PROTEIN LIGASE SUBSTRATE RECEPTOR MMS22"/>
    <property type="match status" value="1"/>
</dbReference>
<feature type="region of interest" description="Disordered" evidence="1">
    <location>
        <begin position="795"/>
        <end position="838"/>
    </location>
</feature>
<proteinExistence type="predicted"/>
<dbReference type="GO" id="GO:0031297">
    <property type="term" value="P:replication fork processing"/>
    <property type="evidence" value="ECO:0007669"/>
    <property type="project" value="InterPro"/>
</dbReference>
<feature type="compositionally biased region" description="Polar residues" evidence="1">
    <location>
        <begin position="643"/>
        <end position="653"/>
    </location>
</feature>
<feature type="compositionally biased region" description="Low complexity" evidence="1">
    <location>
        <begin position="103"/>
        <end position="123"/>
    </location>
</feature>
<feature type="compositionally biased region" description="Low complexity" evidence="1">
    <location>
        <begin position="562"/>
        <end position="577"/>
    </location>
</feature>
<reference evidence="2 3" key="1">
    <citation type="journal article" date="2019" name="Fungal Biol. Biotechnol.">
        <title>Draft genome sequence of fastidious pathogen Ceratobasidium theobromae, which causes vascular-streak dieback in Theobroma cacao.</title>
        <authorList>
            <person name="Ali S.S."/>
            <person name="Asman A."/>
            <person name="Shao J."/>
            <person name="Firmansyah A.P."/>
            <person name="Susilo A.W."/>
            <person name="Rosmana A."/>
            <person name="McMahon P."/>
            <person name="Junaid M."/>
            <person name="Guest D."/>
            <person name="Kheng T.Y."/>
            <person name="Meinhardt L.W."/>
            <person name="Bailey B.A."/>
        </authorList>
    </citation>
    <scope>NUCLEOTIDE SEQUENCE [LARGE SCALE GENOMIC DNA]</scope>
    <source>
        <strain evidence="2 3">CT2</strain>
    </source>
</reference>
<dbReference type="OrthoDB" id="2386201at2759"/>
<dbReference type="EMBL" id="SSOP01000028">
    <property type="protein sequence ID" value="KAB5593884.1"/>
    <property type="molecule type" value="Genomic_DNA"/>
</dbReference>
<evidence type="ECO:0000313" key="3">
    <source>
        <dbReference type="Proteomes" id="UP000383932"/>
    </source>
</evidence>
<feature type="compositionally biased region" description="Polar residues" evidence="1">
    <location>
        <begin position="670"/>
        <end position="680"/>
    </location>
</feature>
<dbReference type="Proteomes" id="UP000383932">
    <property type="component" value="Unassembled WGS sequence"/>
</dbReference>
<evidence type="ECO:0000256" key="1">
    <source>
        <dbReference type="SAM" id="MobiDB-lite"/>
    </source>
</evidence>
<feature type="compositionally biased region" description="Basic and acidic residues" evidence="1">
    <location>
        <begin position="796"/>
        <end position="805"/>
    </location>
</feature>
<keyword evidence="3" id="KW-1185">Reference proteome</keyword>
<feature type="compositionally biased region" description="Basic and acidic residues" evidence="1">
    <location>
        <begin position="172"/>
        <end position="187"/>
    </location>
</feature>
<dbReference type="GO" id="GO:0000724">
    <property type="term" value="P:double-strand break repair via homologous recombination"/>
    <property type="evidence" value="ECO:0007669"/>
    <property type="project" value="TreeGrafter"/>
</dbReference>
<dbReference type="InterPro" id="IPR019021">
    <property type="entry name" value="Mms22"/>
</dbReference>
<feature type="region of interest" description="Disordered" evidence="1">
    <location>
        <begin position="738"/>
        <end position="769"/>
    </location>
</feature>
<feature type="region of interest" description="Disordered" evidence="1">
    <location>
        <begin position="25"/>
        <end position="49"/>
    </location>
</feature>
<dbReference type="PANTHER" id="PTHR28122:SF1">
    <property type="entry name" value="E3 UBIQUITIN-PROTEIN LIGASE SUBSTRATE RECEPTOR MMS22"/>
    <property type="match status" value="1"/>
</dbReference>
<feature type="region of interest" description="Disordered" evidence="1">
    <location>
        <begin position="327"/>
        <end position="525"/>
    </location>
</feature>
<feature type="compositionally biased region" description="Basic residues" evidence="1">
    <location>
        <begin position="293"/>
        <end position="302"/>
    </location>
</feature>
<evidence type="ECO:0000313" key="2">
    <source>
        <dbReference type="EMBL" id="KAB5593884.1"/>
    </source>
</evidence>
<dbReference type="GO" id="GO:0035361">
    <property type="term" value="C:Cul8-RING ubiquitin ligase complex"/>
    <property type="evidence" value="ECO:0007669"/>
    <property type="project" value="TreeGrafter"/>
</dbReference>
<sequence length="1742" mass="195908">MEGSDDELDLIRHARPVVDIALNARPSSNELDKENTHSSDEEIITSDPDELAEIAANRSLEKYSEVAPGLVVFKQTNPETQMDEERRKLFHVSSFTPGDLENLPSPLRRARSRPPALDPSSSPTQLSRHSDENLEEVEEDVFTDASATPQSAPLTSSPDSMWQRFSPPRPLHHLDEPTEDPHVEETRSQSSASIGDLRRSPSTLFTPLIGSHMEDMDRPASEMSLDSRHSNPATPPRAQPTIQPTSPASLDCPQAKSPARQPQNPPHYPAPLPGPAAENSPAHPSSPSETPHRRTLRTRTARQQHPYAIEYAQYKRSMLQAGLSDAILKLPGRGQQESNTSEKHPKQMNPEMQGFIVPEDEESQDLYVPPPSPRGERPVDQPSMNIGGFLEGFGGMLSDEETPADKQKRRNATKEKESPGTKKPKPKPKPFPRIGIDKQHETHSSPPLPSPRLRGSDQLHRLLSSPSKHSASPNGTPTEDRGPKPRVSKGASSLGSGKSSKSIPTSDSEQSAADSASSSSSIDSIERKRLRILNRMMPAAWIRRQLEQTVKKEQRAKKRRIAPAGATGTTGTKRNAGNLQQPLVLVGDSESDDELPSRSQHNEESPQTASRTSPPARAKPSRIFPRRRARILSDDNDDDIVEISSSDGRSSPANFLAQDRGVMDDDEISTWLTRKNQSRSGGSGDLINRMLSRTSGTAQDPKRTSRKSRTGYNRDGTKLKQAKLTSMFRASSPEGAVIEVSSDEESRTKPTAGHTRPVTKNSTKRRTINHSRPQRTLMIRGDLAELLDANIAPNPELRKAEDRKSAHNRAVSTSNLQIREGHGLPSGTQTSSSRGRLPKMHPFNHKSVSADCGILPFKPQTKFLASTYLARGLLQNLLDVAAEANVLPAEATPVVLFGEHLNTRTSGINFVEQVRRLIPLWTSWLLGRKTETEQNVQRSFRFVALRVTHLLGNPPDTDQASSDPDSTPLELLEEDATEILTMVIATSRDDPALKDVTLESSYNWLAFHWFVIELAVRVACGNRRRALRISESAELNTTNLDTIVQLLIRVLLGYNISDRIQQAQDQADDIDDPVLETWICLLYLIDETEFAGATRWKPLWTRIELILDTPEFALSYKVFESERRWEHIFALCALSAFSCQTGRLLPSHVPVSRWPWVCKTIKDIRLKEDNIIAGANARQQRVDFYVRTVTARCWLLHTMWGWDYCHHDRLFAMLHPIFQSRKLSKLRDEKTDFPTFIRHLDLEHLDRFSHGDTAWSMFLKIFRRAIIDDPGGARKLYSICTPIGVLNFTDENPATDLDLSRLLNRFAIFLIILITDPSQERAADCIKRIQALISFPVADMRSREACIRAFQYTGLLLKFFKLDLTPLVDWMHNMIDSLQTEMKKHTLLPQRNRLAVLVLCLVRGAASIVSTSGFDRDSARDYPETTLLTPALIQVMFQVDLKNNAAARREIRLFLEAFCHARDAFIATLPPKPAPVVIVNEESQESNEFDEFELDLNDPEVLAGLDALEGETEFLDHSPDPLISKEKHAAEIINNTISPAIFENVILGFGLSDYRLSGTPEREDSSSEEYNWVRVWVGCLKIVVENHQRTWWDYLGSWGNAKQERISRIIDVAAERRVRIQFCYLALKYSPNLTQRANKEQKHQLILPWFQCLPHHRYTIEHKYTALICDRGLASDPILEGLPTRINDNGEHYVLSTELMAERIEYTKCGRLDKFGPAVEEQPQYFGIDRLDARTSVCRQTV</sequence>
<feature type="region of interest" description="Disordered" evidence="1">
    <location>
        <begin position="551"/>
        <end position="716"/>
    </location>
</feature>
<gene>
    <name evidence="2" type="ORF">CTheo_2610</name>
</gene>
<protein>
    <submittedName>
        <fullName evidence="2">Mus7/mms22 family protein</fullName>
    </submittedName>
</protein>
<accession>A0A5N5QQ99</accession>
<feature type="compositionally biased region" description="Acidic residues" evidence="1">
    <location>
        <begin position="133"/>
        <end position="142"/>
    </location>
</feature>
<comment type="caution">
    <text evidence="2">The sequence shown here is derived from an EMBL/GenBank/DDBJ whole genome shotgun (WGS) entry which is preliminary data.</text>
</comment>
<feature type="region of interest" description="Disordered" evidence="1">
    <location>
        <begin position="75"/>
        <end position="309"/>
    </location>
</feature>
<feature type="compositionally biased region" description="Pro residues" evidence="1">
    <location>
        <begin position="263"/>
        <end position="274"/>
    </location>
</feature>
<feature type="compositionally biased region" description="Polar residues" evidence="1">
    <location>
        <begin position="464"/>
        <end position="477"/>
    </location>
</feature>
<organism evidence="2 3">
    <name type="scientific">Ceratobasidium theobromae</name>
    <dbReference type="NCBI Taxonomy" id="1582974"/>
    <lineage>
        <taxon>Eukaryota</taxon>
        <taxon>Fungi</taxon>
        <taxon>Dikarya</taxon>
        <taxon>Basidiomycota</taxon>
        <taxon>Agaricomycotina</taxon>
        <taxon>Agaricomycetes</taxon>
        <taxon>Cantharellales</taxon>
        <taxon>Ceratobasidiaceae</taxon>
        <taxon>Ceratobasidium</taxon>
    </lineage>
</organism>
<dbReference type="GO" id="GO:0005634">
    <property type="term" value="C:nucleus"/>
    <property type="evidence" value="ECO:0007669"/>
    <property type="project" value="InterPro"/>
</dbReference>
<feature type="compositionally biased region" description="Polar residues" evidence="1">
    <location>
        <begin position="145"/>
        <end position="160"/>
    </location>
</feature>
<dbReference type="Pfam" id="PF09462">
    <property type="entry name" value="Mus7"/>
    <property type="match status" value="2"/>
</dbReference>
<feature type="compositionally biased region" description="Low complexity" evidence="1">
    <location>
        <begin position="488"/>
        <end position="523"/>
    </location>
</feature>
<feature type="compositionally biased region" description="Basic and acidic residues" evidence="1">
    <location>
        <begin position="30"/>
        <end position="40"/>
    </location>
</feature>